<dbReference type="Pfam" id="PF00072">
    <property type="entry name" value="Response_reg"/>
    <property type="match status" value="1"/>
</dbReference>
<evidence type="ECO:0000313" key="8">
    <source>
        <dbReference type="Proteomes" id="UP000002743"/>
    </source>
</evidence>
<proteinExistence type="predicted"/>
<dbReference type="InterPro" id="IPR011006">
    <property type="entry name" value="CheY-like_superfamily"/>
</dbReference>
<dbReference type="PANTHER" id="PTHR44688">
    <property type="entry name" value="DNA-BINDING TRANSCRIPTIONAL ACTIVATOR DEVR_DOSR"/>
    <property type="match status" value="1"/>
</dbReference>
<dbReference type="AlphaFoldDB" id="C6XDI5"/>
<dbReference type="PROSITE" id="PS50043">
    <property type="entry name" value="HTH_LUXR_2"/>
    <property type="match status" value="1"/>
</dbReference>
<evidence type="ECO:0000256" key="1">
    <source>
        <dbReference type="ARBA" id="ARBA00023015"/>
    </source>
</evidence>
<dbReference type="CDD" id="cd00156">
    <property type="entry name" value="REC"/>
    <property type="match status" value="1"/>
</dbReference>
<dbReference type="Pfam" id="PF00196">
    <property type="entry name" value="GerE"/>
    <property type="match status" value="1"/>
</dbReference>
<feature type="domain" description="Response regulatory" evidence="6">
    <location>
        <begin position="5"/>
        <end position="119"/>
    </location>
</feature>
<dbReference type="SMART" id="SM00421">
    <property type="entry name" value="HTH_LUXR"/>
    <property type="match status" value="1"/>
</dbReference>
<keyword evidence="8" id="KW-1185">Reference proteome</keyword>
<sequence length="205" mass="22489">MRIHNVMLVNGYRVSRYALRQLLEATGEFRVTESATSAVAAAHAVIPPDLLLIDISDPAKNGLETLCDLMHDFPELPCLIVGGPGDATLRNHYVRLGCRAYIPRDASKHAILQAATALLSSKPAAQPSGRNTPDAVHLPHIDLSARERQVFFKLTSGKSIPSVARELLISASSVSVFRCKILRKMHCSNNAELISYAFRHRLLNT</sequence>
<evidence type="ECO:0000259" key="5">
    <source>
        <dbReference type="PROSITE" id="PS50043"/>
    </source>
</evidence>
<dbReference type="Gene3D" id="1.10.10.10">
    <property type="entry name" value="Winged helix-like DNA-binding domain superfamily/Winged helix DNA-binding domain"/>
    <property type="match status" value="1"/>
</dbReference>
<dbReference type="CDD" id="cd06170">
    <property type="entry name" value="LuxR_C_like"/>
    <property type="match status" value="1"/>
</dbReference>
<feature type="modified residue" description="4-aspartylphosphate" evidence="4">
    <location>
        <position position="54"/>
    </location>
</feature>
<evidence type="ECO:0000256" key="4">
    <source>
        <dbReference type="PROSITE-ProRule" id="PRU00169"/>
    </source>
</evidence>
<dbReference type="GO" id="GO:0006355">
    <property type="term" value="P:regulation of DNA-templated transcription"/>
    <property type="evidence" value="ECO:0007669"/>
    <property type="project" value="InterPro"/>
</dbReference>
<evidence type="ECO:0000256" key="2">
    <source>
        <dbReference type="ARBA" id="ARBA00023125"/>
    </source>
</evidence>
<dbReference type="EMBL" id="CP001674">
    <property type="protein sequence ID" value="ACT50610.1"/>
    <property type="molecule type" value="Genomic_DNA"/>
</dbReference>
<evidence type="ECO:0000313" key="7">
    <source>
        <dbReference type="EMBL" id="ACT50610.1"/>
    </source>
</evidence>
<dbReference type="HOGENOM" id="CLU_000445_90_1_4"/>
<dbReference type="InterPro" id="IPR000792">
    <property type="entry name" value="Tscrpt_reg_LuxR_C"/>
</dbReference>
<dbReference type="PROSITE" id="PS50110">
    <property type="entry name" value="RESPONSE_REGULATORY"/>
    <property type="match status" value="1"/>
</dbReference>
<keyword evidence="3" id="KW-0804">Transcription</keyword>
<dbReference type="eggNOG" id="COG2197">
    <property type="taxonomic scope" value="Bacteria"/>
</dbReference>
<dbReference type="RefSeq" id="WP_015830076.1">
    <property type="nucleotide sequence ID" value="NC_012969.1"/>
</dbReference>
<dbReference type="STRING" id="582744.Msip34_1365"/>
<dbReference type="InterPro" id="IPR036388">
    <property type="entry name" value="WH-like_DNA-bd_sf"/>
</dbReference>
<name>C6XDI5_METGS</name>
<dbReference type="InterPro" id="IPR016032">
    <property type="entry name" value="Sig_transdc_resp-reg_C-effctor"/>
</dbReference>
<keyword evidence="2" id="KW-0238">DNA-binding</keyword>
<dbReference type="SMART" id="SM00448">
    <property type="entry name" value="REC"/>
    <property type="match status" value="1"/>
</dbReference>
<keyword evidence="4" id="KW-0597">Phosphoprotein</keyword>
<dbReference type="PANTHER" id="PTHR44688:SF16">
    <property type="entry name" value="DNA-BINDING TRANSCRIPTIONAL ACTIVATOR DEVR_DOSR"/>
    <property type="match status" value="1"/>
</dbReference>
<dbReference type="Proteomes" id="UP000002743">
    <property type="component" value="Chromosome"/>
</dbReference>
<reference evidence="8" key="1">
    <citation type="submission" date="2009-07" db="EMBL/GenBank/DDBJ databases">
        <title>Complete sequence of chromosome of Methylovorus sp. SIP3-4.</title>
        <authorList>
            <person name="Lucas S."/>
            <person name="Copeland A."/>
            <person name="Lapidus A."/>
            <person name="Glavina del Rio T."/>
            <person name="Tice H."/>
            <person name="Bruce D."/>
            <person name="Goodwin L."/>
            <person name="Pitluck S."/>
            <person name="Clum A."/>
            <person name="Larimer F."/>
            <person name="Land M."/>
            <person name="Hauser L."/>
            <person name="Kyrpides N."/>
            <person name="Mikhailova N."/>
            <person name="Kayluzhnaya M."/>
            <person name="Chistoserdova L."/>
        </authorList>
    </citation>
    <scope>NUCLEOTIDE SEQUENCE [LARGE SCALE GENOMIC DNA]</scope>
    <source>
        <strain evidence="8">SIP3-4</strain>
    </source>
</reference>
<dbReference type="KEGG" id="mei:Msip34_1365"/>
<gene>
    <name evidence="7" type="ordered locus">Msip34_1365</name>
</gene>
<protein>
    <submittedName>
        <fullName evidence="7">Two component transcriptional regulator, LuxR family</fullName>
    </submittedName>
</protein>
<evidence type="ECO:0000256" key="3">
    <source>
        <dbReference type="ARBA" id="ARBA00023163"/>
    </source>
</evidence>
<dbReference type="GO" id="GO:0000160">
    <property type="term" value="P:phosphorelay signal transduction system"/>
    <property type="evidence" value="ECO:0007669"/>
    <property type="project" value="InterPro"/>
</dbReference>
<keyword evidence="1" id="KW-0805">Transcription regulation</keyword>
<dbReference type="PRINTS" id="PR00038">
    <property type="entry name" value="HTHLUXR"/>
</dbReference>
<organism evidence="7 8">
    <name type="scientific">Methylovorus glucosotrophus (strain SIP3-4)</name>
    <dbReference type="NCBI Taxonomy" id="582744"/>
    <lineage>
        <taxon>Bacteria</taxon>
        <taxon>Pseudomonadati</taxon>
        <taxon>Pseudomonadota</taxon>
        <taxon>Betaproteobacteria</taxon>
        <taxon>Nitrosomonadales</taxon>
        <taxon>Methylophilaceae</taxon>
        <taxon>Methylovorus</taxon>
    </lineage>
</organism>
<reference evidence="7 8" key="2">
    <citation type="journal article" date="2011" name="J. Bacteriol.">
        <title>Genomes of three methylotrophs from a single niche uncover genetic and metabolic divergence of Methylophilaceae.</title>
        <authorList>
            <person name="Lapidus A."/>
            <person name="Clum A."/>
            <person name="Labutti K."/>
            <person name="Kaluzhnaya M.G."/>
            <person name="Lim S."/>
            <person name="Beck D.A."/>
            <person name="Glavina Del Rio T."/>
            <person name="Nolan M."/>
            <person name="Mavromatis K."/>
            <person name="Huntemann M."/>
            <person name="Lucas S."/>
            <person name="Lidstrom M.E."/>
            <person name="Ivanova N."/>
            <person name="Chistoserdova L."/>
        </authorList>
    </citation>
    <scope>NUCLEOTIDE SEQUENCE [LARGE SCALE GENOMIC DNA]</scope>
    <source>
        <strain evidence="7 8">SIP3-4</strain>
    </source>
</reference>
<dbReference type="SUPFAM" id="SSF52172">
    <property type="entry name" value="CheY-like"/>
    <property type="match status" value="1"/>
</dbReference>
<dbReference type="Gene3D" id="3.40.50.2300">
    <property type="match status" value="1"/>
</dbReference>
<accession>C6XDI5</accession>
<dbReference type="OrthoDB" id="3374006at2"/>
<feature type="domain" description="HTH luxR-type" evidence="5">
    <location>
        <begin position="136"/>
        <end position="201"/>
    </location>
</feature>
<dbReference type="SUPFAM" id="SSF46894">
    <property type="entry name" value="C-terminal effector domain of the bipartite response regulators"/>
    <property type="match status" value="1"/>
</dbReference>
<dbReference type="InterPro" id="IPR001789">
    <property type="entry name" value="Sig_transdc_resp-reg_receiver"/>
</dbReference>
<dbReference type="GO" id="GO:0003677">
    <property type="term" value="F:DNA binding"/>
    <property type="evidence" value="ECO:0007669"/>
    <property type="project" value="UniProtKB-KW"/>
</dbReference>
<evidence type="ECO:0000259" key="6">
    <source>
        <dbReference type="PROSITE" id="PS50110"/>
    </source>
</evidence>